<dbReference type="AlphaFoldDB" id="A0A4Z1HSJ2"/>
<dbReference type="SUPFAM" id="SSF53254">
    <property type="entry name" value="Phosphoglycerate mutase-like"/>
    <property type="match status" value="1"/>
</dbReference>
<dbReference type="EMBL" id="PQXJ01000337">
    <property type="protein sequence ID" value="TGO52036.1"/>
    <property type="molecule type" value="Genomic_DNA"/>
</dbReference>
<dbReference type="InterPro" id="IPR013078">
    <property type="entry name" value="His_Pase_superF_clade-1"/>
</dbReference>
<evidence type="ECO:0000259" key="4">
    <source>
        <dbReference type="PROSITE" id="PS50800"/>
    </source>
</evidence>
<accession>A0A4Z1HSJ2</accession>
<dbReference type="PANTHER" id="PTHR46551:SF1">
    <property type="entry name" value="SAP DOMAIN-CONTAINING RIBONUCLEOPROTEIN"/>
    <property type="match status" value="1"/>
</dbReference>
<evidence type="ECO:0000313" key="5">
    <source>
        <dbReference type="EMBL" id="TGO52036.1"/>
    </source>
</evidence>
<keyword evidence="6" id="KW-1185">Reference proteome</keyword>
<dbReference type="SUPFAM" id="SSF68906">
    <property type="entry name" value="SAP domain"/>
    <property type="match status" value="1"/>
</dbReference>
<dbReference type="Pfam" id="PF18592">
    <property type="entry name" value="Tho1_MOS11_C"/>
    <property type="match status" value="1"/>
</dbReference>
<feature type="region of interest" description="Disordered" evidence="3">
    <location>
        <begin position="294"/>
        <end position="515"/>
    </location>
</feature>
<protein>
    <recommendedName>
        <fullName evidence="4">SAP domain-containing protein</fullName>
    </recommendedName>
</protein>
<sequence>MSTPTTIIHVLRHAQHDDSTGLLTNEGEEQALRLASLFLNERFLMAQHITHIFCSPVPRCQQTAKIALRDVIARGVPIVTVQELSDNREVGLFFLWRHISLRERNEIIMITQGVFLKTLLGLHNVVYQPEEFPNVLIRSYLLIQKLHYVSRPRLRRERGPVDLPPDYSTVQYRMAVKCDKVLVKYVPIVCHTLARNTWSHFSSQRVPGLKGTPSNNINFNYNPDLRNHQLNQDIDSPLCFSSPHQFPNLNYNYTANITDYSQLKVPELKKLLQEKSLPISGNKADLIARLQESEKAPAAEATDEIDWDEDDEKKPAPAEAAIAAAGGKEEIPNPTKVPNQEPAIDPAKTTDLKVTGGEGVPTAEDGAIAASGPTTTEVAPVPEAPKQDFSAGIEKSDAQKEAEKRAARAKRFGITEDDEAAKLAERAKKFGLDNSKIVEGLDSALPERRPKRAREDSRQGGRNSKRPTPDSRRPQQGPRNAQKSGPKPPAAGRVTDNPAEKAKAEARAKRFATAE</sequence>
<dbReference type="CDD" id="cd07067">
    <property type="entry name" value="HP_PGM_like"/>
    <property type="match status" value="1"/>
</dbReference>
<name>A0A4Z1HSJ2_9HELO</name>
<dbReference type="PROSITE" id="PS50800">
    <property type="entry name" value="SAP"/>
    <property type="match status" value="1"/>
</dbReference>
<feature type="compositionally biased region" description="Basic and acidic residues" evidence="3">
    <location>
        <begin position="445"/>
        <end position="459"/>
    </location>
</feature>
<dbReference type="Pfam" id="PF00300">
    <property type="entry name" value="His_Phos_1"/>
    <property type="match status" value="1"/>
</dbReference>
<comment type="similarity">
    <text evidence="2">Belongs to the SAP domain-containing ribonucleoprotein family.</text>
</comment>
<feature type="compositionally biased region" description="Acidic residues" evidence="3">
    <location>
        <begin position="301"/>
        <end position="311"/>
    </location>
</feature>
<feature type="compositionally biased region" description="Basic and acidic residues" evidence="3">
    <location>
        <begin position="394"/>
        <end position="406"/>
    </location>
</feature>
<dbReference type="InterPro" id="IPR052240">
    <property type="entry name" value="SAP_domain_ribonucleoprotein"/>
</dbReference>
<dbReference type="GO" id="GO:0005634">
    <property type="term" value="C:nucleus"/>
    <property type="evidence" value="ECO:0007669"/>
    <property type="project" value="TreeGrafter"/>
</dbReference>
<evidence type="ECO:0000313" key="6">
    <source>
        <dbReference type="Proteomes" id="UP000297452"/>
    </source>
</evidence>
<dbReference type="Proteomes" id="UP000297452">
    <property type="component" value="Unassembled WGS sequence"/>
</dbReference>
<dbReference type="Gene3D" id="1.10.720.30">
    <property type="entry name" value="SAP domain"/>
    <property type="match status" value="1"/>
</dbReference>
<evidence type="ECO:0000256" key="2">
    <source>
        <dbReference type="ARBA" id="ARBA00046328"/>
    </source>
</evidence>
<gene>
    <name evidence="5" type="ORF">BOTNAR_0337g00010</name>
</gene>
<feature type="compositionally biased region" description="Low complexity" evidence="3">
    <location>
        <begin position="317"/>
        <end position="326"/>
    </location>
</feature>
<dbReference type="InterPro" id="IPR040746">
    <property type="entry name" value="THO1_MOS11_C"/>
</dbReference>
<dbReference type="InterPro" id="IPR003034">
    <property type="entry name" value="SAP_dom"/>
</dbReference>
<keyword evidence="1" id="KW-0597">Phosphoprotein</keyword>
<reference evidence="5 6" key="1">
    <citation type="submission" date="2017-12" db="EMBL/GenBank/DDBJ databases">
        <title>Comparative genomics of Botrytis spp.</title>
        <authorList>
            <person name="Valero-Jimenez C.A."/>
            <person name="Tapia P."/>
            <person name="Veloso J."/>
            <person name="Silva-Moreno E."/>
            <person name="Staats M."/>
            <person name="Valdes J.H."/>
            <person name="Van Kan J.A.L."/>
        </authorList>
    </citation>
    <scope>NUCLEOTIDE SEQUENCE [LARGE SCALE GENOMIC DNA]</scope>
    <source>
        <strain evidence="5 6">MUCL2120</strain>
    </source>
</reference>
<evidence type="ECO:0000256" key="3">
    <source>
        <dbReference type="SAM" id="MobiDB-lite"/>
    </source>
</evidence>
<dbReference type="OrthoDB" id="3502348at2759"/>
<dbReference type="GO" id="GO:0016973">
    <property type="term" value="P:poly(A)+ mRNA export from nucleus"/>
    <property type="evidence" value="ECO:0007669"/>
    <property type="project" value="TreeGrafter"/>
</dbReference>
<dbReference type="SMART" id="SM00855">
    <property type="entry name" value="PGAM"/>
    <property type="match status" value="1"/>
</dbReference>
<dbReference type="Gene3D" id="3.40.50.1240">
    <property type="entry name" value="Phosphoglycerate mutase-like"/>
    <property type="match status" value="1"/>
</dbReference>
<comment type="caution">
    <text evidence="5">The sequence shown here is derived from an EMBL/GenBank/DDBJ whole genome shotgun (WGS) entry which is preliminary data.</text>
</comment>
<feature type="domain" description="SAP" evidence="4">
    <location>
        <begin position="260"/>
        <end position="294"/>
    </location>
</feature>
<dbReference type="InterPro" id="IPR029033">
    <property type="entry name" value="His_PPase_superfam"/>
</dbReference>
<organism evidence="5 6">
    <name type="scientific">Botryotinia narcissicola</name>
    <dbReference type="NCBI Taxonomy" id="278944"/>
    <lineage>
        <taxon>Eukaryota</taxon>
        <taxon>Fungi</taxon>
        <taxon>Dikarya</taxon>
        <taxon>Ascomycota</taxon>
        <taxon>Pezizomycotina</taxon>
        <taxon>Leotiomycetes</taxon>
        <taxon>Helotiales</taxon>
        <taxon>Sclerotiniaceae</taxon>
        <taxon>Botryotinia</taxon>
    </lineage>
</organism>
<dbReference type="InterPro" id="IPR036361">
    <property type="entry name" value="SAP_dom_sf"/>
</dbReference>
<dbReference type="PANTHER" id="PTHR46551">
    <property type="entry name" value="SAP DOMAIN-CONTAINING RIBONUCLEOPROTEIN"/>
    <property type="match status" value="1"/>
</dbReference>
<dbReference type="Pfam" id="PF02037">
    <property type="entry name" value="SAP"/>
    <property type="match status" value="1"/>
</dbReference>
<dbReference type="SMART" id="SM00513">
    <property type="entry name" value="SAP"/>
    <property type="match status" value="1"/>
</dbReference>
<dbReference type="STRING" id="278944.A0A4Z1HSJ2"/>
<evidence type="ECO:0000256" key="1">
    <source>
        <dbReference type="ARBA" id="ARBA00022553"/>
    </source>
</evidence>
<proteinExistence type="inferred from homology"/>
<feature type="compositionally biased region" description="Basic and acidic residues" evidence="3">
    <location>
        <begin position="420"/>
        <end position="431"/>
    </location>
</feature>
<feature type="compositionally biased region" description="Basic and acidic residues" evidence="3">
    <location>
        <begin position="498"/>
        <end position="508"/>
    </location>
</feature>